<dbReference type="InterPro" id="IPR044714">
    <property type="entry name" value="AtSIBP1-like"/>
</dbReference>
<dbReference type="Pfam" id="PF00046">
    <property type="entry name" value="Homeodomain"/>
    <property type="match status" value="1"/>
</dbReference>
<reference evidence="6" key="1">
    <citation type="submission" date="2022-11" db="UniProtKB">
        <authorList>
            <consortium name="WormBaseParasite"/>
        </authorList>
    </citation>
    <scope>IDENTIFICATION</scope>
</reference>
<protein>
    <submittedName>
        <fullName evidence="6">Homeobox domain-containing protein</fullName>
    </submittedName>
</protein>
<dbReference type="InterPro" id="IPR000210">
    <property type="entry name" value="BTB/POZ_dom"/>
</dbReference>
<name>A0A914KMW1_MELIC</name>
<evidence type="ECO:0000259" key="4">
    <source>
        <dbReference type="PROSITE" id="PS50071"/>
    </source>
</evidence>
<organism evidence="5 6">
    <name type="scientific">Meloidogyne incognita</name>
    <name type="common">Southern root-knot nematode worm</name>
    <name type="synonym">Oxyuris incognita</name>
    <dbReference type="NCBI Taxonomy" id="6306"/>
    <lineage>
        <taxon>Eukaryota</taxon>
        <taxon>Metazoa</taxon>
        <taxon>Ecdysozoa</taxon>
        <taxon>Nematoda</taxon>
        <taxon>Chromadorea</taxon>
        <taxon>Rhabditida</taxon>
        <taxon>Tylenchina</taxon>
        <taxon>Tylenchomorpha</taxon>
        <taxon>Tylenchoidea</taxon>
        <taxon>Meloidogynidae</taxon>
        <taxon>Meloidogyninae</taxon>
        <taxon>Meloidogyne</taxon>
        <taxon>Meloidogyne incognita group</taxon>
    </lineage>
</organism>
<accession>A0A914KMW1</accession>
<evidence type="ECO:0000256" key="1">
    <source>
        <dbReference type="ARBA" id="ARBA00004123"/>
    </source>
</evidence>
<dbReference type="GO" id="GO:0005634">
    <property type="term" value="C:nucleus"/>
    <property type="evidence" value="ECO:0007669"/>
    <property type="project" value="UniProtKB-SubCell"/>
</dbReference>
<feature type="domain" description="Homeobox" evidence="4">
    <location>
        <begin position="110"/>
        <end position="170"/>
    </location>
</feature>
<proteinExistence type="predicted"/>
<dbReference type="SMART" id="SM00389">
    <property type="entry name" value="HOX"/>
    <property type="match status" value="1"/>
</dbReference>
<keyword evidence="2 3" id="KW-0371">Homeobox</keyword>
<comment type="subcellular location">
    <subcellularLocation>
        <location evidence="1 2 3">Nucleus</location>
    </subcellularLocation>
</comment>
<dbReference type="PANTHER" id="PTHR46672">
    <property type="entry name" value="OS08G0495500 PROTEIN-RELATED"/>
    <property type="match status" value="1"/>
</dbReference>
<feature type="DNA-binding region" description="Homeobox" evidence="2">
    <location>
        <begin position="112"/>
        <end position="171"/>
    </location>
</feature>
<evidence type="ECO:0000313" key="5">
    <source>
        <dbReference type="Proteomes" id="UP000887563"/>
    </source>
</evidence>
<dbReference type="GO" id="GO:0003677">
    <property type="term" value="F:DNA binding"/>
    <property type="evidence" value="ECO:0007669"/>
    <property type="project" value="UniProtKB-UniRule"/>
</dbReference>
<keyword evidence="2 3" id="KW-0238">DNA-binding</keyword>
<dbReference type="Gene3D" id="3.30.710.10">
    <property type="entry name" value="Potassium Channel Kv1.1, Chain A"/>
    <property type="match status" value="1"/>
</dbReference>
<dbReference type="SUPFAM" id="SSF46689">
    <property type="entry name" value="Homeodomain-like"/>
    <property type="match status" value="1"/>
</dbReference>
<dbReference type="Gene3D" id="1.10.10.60">
    <property type="entry name" value="Homeodomain-like"/>
    <property type="match status" value="1"/>
</dbReference>
<evidence type="ECO:0000256" key="2">
    <source>
        <dbReference type="PROSITE-ProRule" id="PRU00108"/>
    </source>
</evidence>
<dbReference type="AlphaFoldDB" id="A0A914KMW1"/>
<keyword evidence="5" id="KW-1185">Reference proteome</keyword>
<dbReference type="InterPro" id="IPR009057">
    <property type="entry name" value="Homeodomain-like_sf"/>
</dbReference>
<evidence type="ECO:0000256" key="3">
    <source>
        <dbReference type="RuleBase" id="RU000682"/>
    </source>
</evidence>
<dbReference type="WBParaSite" id="Minc3s00051g02733">
    <property type="protein sequence ID" value="Minc3s00051g02733"/>
    <property type="gene ID" value="Minc3s00051g02733"/>
</dbReference>
<keyword evidence="2 3" id="KW-0539">Nucleus</keyword>
<dbReference type="Pfam" id="PF00651">
    <property type="entry name" value="BTB"/>
    <property type="match status" value="1"/>
</dbReference>
<dbReference type="PANTHER" id="PTHR46672:SF1">
    <property type="entry name" value="OS08G0103600 PROTEIN"/>
    <property type="match status" value="1"/>
</dbReference>
<dbReference type="InterPro" id="IPR001356">
    <property type="entry name" value="HD"/>
</dbReference>
<sequence>MLEYFYSGEIDKKAFEKHSEDLFAIAHKYEVKQLMEVCENYMAANIDTANFSDRCKYAELYCLPKLEKACFNYFSTNRSTFILSKEWNKFKINNKDFAFRLLEENQVFGEKFVKETRRFTEIQKKILVQKFSEQRYLNSIDRDDMAIKTGLTGSQVMSWFQLRRALWKKNTRRINLF</sequence>
<dbReference type="InterPro" id="IPR011333">
    <property type="entry name" value="SKP1/BTB/POZ_sf"/>
</dbReference>
<dbReference type="PROSITE" id="PS50071">
    <property type="entry name" value="HOMEOBOX_2"/>
    <property type="match status" value="1"/>
</dbReference>
<dbReference type="Gene3D" id="1.25.40.420">
    <property type="match status" value="1"/>
</dbReference>
<evidence type="ECO:0000313" key="6">
    <source>
        <dbReference type="WBParaSite" id="Minc3s00051g02733"/>
    </source>
</evidence>
<dbReference type="Proteomes" id="UP000887563">
    <property type="component" value="Unplaced"/>
</dbReference>
<dbReference type="CDD" id="cd00086">
    <property type="entry name" value="homeodomain"/>
    <property type="match status" value="1"/>
</dbReference>